<dbReference type="SUPFAM" id="SSF51726">
    <property type="entry name" value="UROD/MetE-like"/>
    <property type="match status" value="1"/>
</dbReference>
<gene>
    <name evidence="1" type="ORF">FB461_1392</name>
</gene>
<dbReference type="OrthoDB" id="5242426at2"/>
<name>A0A542ZXA6_RARFA</name>
<dbReference type="RefSeq" id="WP_142120123.1">
    <property type="nucleotide sequence ID" value="NZ_BAAASV010000002.1"/>
</dbReference>
<evidence type="ECO:0000313" key="1">
    <source>
        <dbReference type="EMBL" id="TQL64866.1"/>
    </source>
</evidence>
<protein>
    <recommendedName>
        <fullName evidence="3">Cobalamin-independent methionine synthase catalytic subunit</fullName>
    </recommendedName>
</protein>
<sequence>MIRVTGLGLVPGADPLEAQLAVLDELTHAAAGQGIGLPFEVQLARSADDSVAAVARACAMLDQVFAERGPHGWKLADRPGLDLMSERRWLDSQDEAVQIALSGYDGGLSVSGLGPITLAARVYLARGDLAVSDPGAIKEIAHAYAEGLATHVARLREHVPGAGPIEVQLDEPLLGAAMAGVLPNFSGMARIRRLSRDVTDQILHIVTDRLSEPVTVHLGESMVGLDAVRTAGVAGVGLNVGQWDPARWAAIAECIEAGTPVSWGMPAPRFSQCSGPQIVELADKLWQPWRRIGLAVSGLSACSMVDQARSRPHTLGQVRDRLASLVKVAEILTERLD</sequence>
<dbReference type="Proteomes" id="UP000315389">
    <property type="component" value="Unassembled WGS sequence"/>
</dbReference>
<accession>A0A542ZXA6</accession>
<dbReference type="AlphaFoldDB" id="A0A542ZXA6"/>
<keyword evidence="2" id="KW-1185">Reference proteome</keyword>
<evidence type="ECO:0000313" key="2">
    <source>
        <dbReference type="Proteomes" id="UP000315389"/>
    </source>
</evidence>
<proteinExistence type="predicted"/>
<evidence type="ECO:0008006" key="3">
    <source>
        <dbReference type="Google" id="ProtNLM"/>
    </source>
</evidence>
<dbReference type="EMBL" id="VFOS01000001">
    <property type="protein sequence ID" value="TQL64866.1"/>
    <property type="molecule type" value="Genomic_DNA"/>
</dbReference>
<dbReference type="InterPro" id="IPR038071">
    <property type="entry name" value="UROD/MetE-like_sf"/>
</dbReference>
<reference evidence="1 2" key="1">
    <citation type="submission" date="2019-06" db="EMBL/GenBank/DDBJ databases">
        <title>Sequencing the genomes of 1000 actinobacteria strains.</title>
        <authorList>
            <person name="Klenk H.-P."/>
        </authorList>
    </citation>
    <scope>NUCLEOTIDE SEQUENCE [LARGE SCALE GENOMIC DNA]</scope>
    <source>
        <strain evidence="1 2">DSM 4813</strain>
    </source>
</reference>
<organism evidence="1 2">
    <name type="scientific">Rarobacter faecitabidus</name>
    <dbReference type="NCBI Taxonomy" id="13243"/>
    <lineage>
        <taxon>Bacteria</taxon>
        <taxon>Bacillati</taxon>
        <taxon>Actinomycetota</taxon>
        <taxon>Actinomycetes</taxon>
        <taxon>Micrococcales</taxon>
        <taxon>Rarobacteraceae</taxon>
        <taxon>Rarobacter</taxon>
    </lineage>
</organism>
<comment type="caution">
    <text evidence="1">The sequence shown here is derived from an EMBL/GenBank/DDBJ whole genome shotgun (WGS) entry which is preliminary data.</text>
</comment>